<evidence type="ECO:0000313" key="3">
    <source>
        <dbReference type="Proteomes" id="UP000011529"/>
    </source>
</evidence>
<protein>
    <submittedName>
        <fullName evidence="2">Membrane protein</fullName>
    </submittedName>
</protein>
<proteinExistence type="predicted"/>
<name>M2AZN5_9BACT</name>
<keyword evidence="1" id="KW-0812">Transmembrane</keyword>
<reference evidence="2" key="1">
    <citation type="submission" date="2012-11" db="EMBL/GenBank/DDBJ databases">
        <title>Permanent draft genomes of Rhodopirellula europaea strain SH398 and 6C.</title>
        <authorList>
            <person name="Richter M."/>
            <person name="Richter-Heitmann T."/>
            <person name="Frank C."/>
            <person name="Harder J."/>
            <person name="Glockner F.O."/>
        </authorList>
    </citation>
    <scope>NUCLEOTIDE SEQUENCE</scope>
    <source>
        <strain evidence="2">6C</strain>
    </source>
</reference>
<feature type="transmembrane region" description="Helical" evidence="1">
    <location>
        <begin position="58"/>
        <end position="77"/>
    </location>
</feature>
<comment type="caution">
    <text evidence="2">The sequence shown here is derived from an EMBL/GenBank/DDBJ whole genome shotgun (WGS) entry which is preliminary data.</text>
</comment>
<dbReference type="AlphaFoldDB" id="M2AZN5"/>
<reference evidence="2" key="2">
    <citation type="journal article" date="2013" name="Mar. Genomics">
        <title>Expression of sulfatases in Rhodopirellula baltica and the diversity of sulfatases in the genus Rhodopirellula.</title>
        <authorList>
            <person name="Wegner C.E."/>
            <person name="Richter-Heitmann T."/>
            <person name="Klindworth A."/>
            <person name="Klockow C."/>
            <person name="Richter M."/>
            <person name="Achstetter T."/>
            <person name="Glockner F.O."/>
            <person name="Harder J."/>
        </authorList>
    </citation>
    <scope>NUCLEOTIDE SEQUENCE [LARGE SCALE GENOMIC DNA]</scope>
    <source>
        <strain evidence="2">6C</strain>
    </source>
</reference>
<keyword evidence="1" id="KW-1133">Transmembrane helix</keyword>
<feature type="transmembrane region" description="Helical" evidence="1">
    <location>
        <begin position="25"/>
        <end position="46"/>
    </location>
</feature>
<keyword evidence="3" id="KW-1185">Reference proteome</keyword>
<dbReference type="EMBL" id="ANMO01000067">
    <property type="protein sequence ID" value="EMB18142.1"/>
    <property type="molecule type" value="Genomic_DNA"/>
</dbReference>
<gene>
    <name evidence="2" type="ORF">RE6C_01224</name>
</gene>
<dbReference type="PATRIC" id="fig|1263867.3.peg.1295"/>
<sequence>MARANETNYVEDDATVIVRANSDDAWLFLPVCSLFVSGLGYLTMLGPEGIAASHPNMNFNYGLIPIASAFAIVLLLAKLYQLVWPTRYATHVTPEQIAFYRSSLDEAEYLLRRDSVQSVRTRRRRWFHNPDMCEPIEFVDRFGEVTTIPVCYIWTGNRSEFLGLVRDRWGPTFVTTNTDG</sequence>
<evidence type="ECO:0000313" key="2">
    <source>
        <dbReference type="EMBL" id="EMB18142.1"/>
    </source>
</evidence>
<accession>M2AZN5</accession>
<organism evidence="2 3">
    <name type="scientific">Rhodopirellula europaea 6C</name>
    <dbReference type="NCBI Taxonomy" id="1263867"/>
    <lineage>
        <taxon>Bacteria</taxon>
        <taxon>Pseudomonadati</taxon>
        <taxon>Planctomycetota</taxon>
        <taxon>Planctomycetia</taxon>
        <taxon>Pirellulales</taxon>
        <taxon>Pirellulaceae</taxon>
        <taxon>Rhodopirellula</taxon>
    </lineage>
</organism>
<dbReference type="Proteomes" id="UP000011529">
    <property type="component" value="Unassembled WGS sequence"/>
</dbReference>
<evidence type="ECO:0000256" key="1">
    <source>
        <dbReference type="SAM" id="Phobius"/>
    </source>
</evidence>
<keyword evidence="1" id="KW-0472">Membrane</keyword>